<evidence type="ECO:0000313" key="3">
    <source>
        <dbReference type="Proteomes" id="UP000824120"/>
    </source>
</evidence>
<protein>
    <recommendedName>
        <fullName evidence="1">Putative plant transposon protein domain-containing protein</fullName>
    </recommendedName>
</protein>
<sequence>MPSQNELIIHPAKASCLGFIIEDTQINLGTIVASKILMHVKQRRTSLSFPVLITELCKRARVPQDTKHDVEVMPTASADIWRIEDNCLKDQAERMKAASAPPPTPTPGPLGIPIATVTPTDITGSSATILPRLPLTQVSLLRMGQLAFFANHRATSLEASIPGMIQVAQTDVVTPLNTTIDALVA</sequence>
<dbReference type="Proteomes" id="UP000824120">
    <property type="component" value="Chromosome 2"/>
</dbReference>
<accession>A0A9J6A798</accession>
<gene>
    <name evidence="2" type="ORF">H5410_005137</name>
</gene>
<feature type="domain" description="Putative plant transposon protein" evidence="1">
    <location>
        <begin position="1"/>
        <end position="63"/>
    </location>
</feature>
<organism evidence="2 3">
    <name type="scientific">Solanum commersonii</name>
    <name type="common">Commerson's wild potato</name>
    <name type="synonym">Commerson's nightshade</name>
    <dbReference type="NCBI Taxonomy" id="4109"/>
    <lineage>
        <taxon>Eukaryota</taxon>
        <taxon>Viridiplantae</taxon>
        <taxon>Streptophyta</taxon>
        <taxon>Embryophyta</taxon>
        <taxon>Tracheophyta</taxon>
        <taxon>Spermatophyta</taxon>
        <taxon>Magnoliopsida</taxon>
        <taxon>eudicotyledons</taxon>
        <taxon>Gunneridae</taxon>
        <taxon>Pentapetalae</taxon>
        <taxon>asterids</taxon>
        <taxon>lamiids</taxon>
        <taxon>Solanales</taxon>
        <taxon>Solanaceae</taxon>
        <taxon>Solanoideae</taxon>
        <taxon>Solaneae</taxon>
        <taxon>Solanum</taxon>
    </lineage>
</organism>
<proteinExistence type="predicted"/>
<name>A0A9J6A798_SOLCO</name>
<keyword evidence="3" id="KW-1185">Reference proteome</keyword>
<dbReference type="PANTHER" id="PTHR33180:SF31">
    <property type="entry name" value="POLYPROTEIN PROTEIN"/>
    <property type="match status" value="1"/>
</dbReference>
<dbReference type="InterPro" id="IPR046796">
    <property type="entry name" value="Transposase_32_dom"/>
</dbReference>
<reference evidence="2 3" key="1">
    <citation type="submission" date="2020-09" db="EMBL/GenBank/DDBJ databases">
        <title>De no assembly of potato wild relative species, Solanum commersonii.</title>
        <authorList>
            <person name="Cho K."/>
        </authorList>
    </citation>
    <scope>NUCLEOTIDE SEQUENCE [LARGE SCALE GENOMIC DNA]</scope>
    <source>
        <strain evidence="2">LZ3.2</strain>
        <tissue evidence="2">Leaf</tissue>
    </source>
</reference>
<evidence type="ECO:0000259" key="1">
    <source>
        <dbReference type="Pfam" id="PF20167"/>
    </source>
</evidence>
<comment type="caution">
    <text evidence="2">The sequence shown here is derived from an EMBL/GenBank/DDBJ whole genome shotgun (WGS) entry which is preliminary data.</text>
</comment>
<dbReference type="OrthoDB" id="1306244at2759"/>
<dbReference type="Pfam" id="PF20167">
    <property type="entry name" value="Transposase_32"/>
    <property type="match status" value="1"/>
</dbReference>
<dbReference type="PANTHER" id="PTHR33180">
    <property type="entry name" value="PHOTOSYSTEM II CP43 REACTION CENTER PROTEIN"/>
    <property type="match status" value="1"/>
</dbReference>
<dbReference type="AlphaFoldDB" id="A0A9J6A798"/>
<dbReference type="EMBL" id="JACXVP010000002">
    <property type="protein sequence ID" value="KAG5619919.1"/>
    <property type="molecule type" value="Genomic_DNA"/>
</dbReference>
<evidence type="ECO:0000313" key="2">
    <source>
        <dbReference type="EMBL" id="KAG5619919.1"/>
    </source>
</evidence>